<proteinExistence type="predicted"/>
<dbReference type="EMBL" id="CAXLJL010000933">
    <property type="protein sequence ID" value="CAL5141967.1"/>
    <property type="molecule type" value="Genomic_DNA"/>
</dbReference>
<reference evidence="2" key="1">
    <citation type="submission" date="2024-06" db="EMBL/GenBank/DDBJ databases">
        <authorList>
            <person name="Liu X."/>
            <person name="Lenzi L."/>
            <person name="Haldenby T S."/>
            <person name="Uol C."/>
        </authorList>
    </citation>
    <scope>NUCLEOTIDE SEQUENCE</scope>
</reference>
<protein>
    <submittedName>
        <fullName evidence="2">Uncharacterized protein</fullName>
    </submittedName>
</protein>
<gene>
    <name evidence="2" type="ORF">CDAUBV1_LOCUS17254</name>
</gene>
<name>A0AAV2TX74_CALDB</name>
<feature type="compositionally biased region" description="Polar residues" evidence="1">
    <location>
        <begin position="587"/>
        <end position="604"/>
    </location>
</feature>
<organism evidence="2 3">
    <name type="scientific">Calicophoron daubneyi</name>
    <name type="common">Rumen fluke</name>
    <name type="synonym">Paramphistomum daubneyi</name>
    <dbReference type="NCBI Taxonomy" id="300641"/>
    <lineage>
        <taxon>Eukaryota</taxon>
        <taxon>Metazoa</taxon>
        <taxon>Spiralia</taxon>
        <taxon>Lophotrochozoa</taxon>
        <taxon>Platyhelminthes</taxon>
        <taxon>Trematoda</taxon>
        <taxon>Digenea</taxon>
        <taxon>Plagiorchiida</taxon>
        <taxon>Pronocephalata</taxon>
        <taxon>Paramphistomoidea</taxon>
        <taxon>Paramphistomidae</taxon>
        <taxon>Calicophoron</taxon>
    </lineage>
</organism>
<feature type="region of interest" description="Disordered" evidence="1">
    <location>
        <begin position="617"/>
        <end position="678"/>
    </location>
</feature>
<feature type="region of interest" description="Disordered" evidence="1">
    <location>
        <begin position="587"/>
        <end position="606"/>
    </location>
</feature>
<evidence type="ECO:0000313" key="2">
    <source>
        <dbReference type="EMBL" id="CAL5141967.1"/>
    </source>
</evidence>
<dbReference type="AlphaFoldDB" id="A0AAV2TX74"/>
<feature type="region of interest" description="Disordered" evidence="1">
    <location>
        <begin position="1"/>
        <end position="22"/>
    </location>
</feature>
<dbReference type="Proteomes" id="UP001497525">
    <property type="component" value="Unassembled WGS sequence"/>
</dbReference>
<comment type="caution">
    <text evidence="2">The sequence shown here is derived from an EMBL/GenBank/DDBJ whole genome shotgun (WGS) entry which is preliminary data.</text>
</comment>
<feature type="compositionally biased region" description="Polar residues" evidence="1">
    <location>
        <begin position="1"/>
        <end position="10"/>
    </location>
</feature>
<evidence type="ECO:0000313" key="3">
    <source>
        <dbReference type="Proteomes" id="UP001497525"/>
    </source>
</evidence>
<feature type="compositionally biased region" description="Low complexity" evidence="1">
    <location>
        <begin position="648"/>
        <end position="664"/>
    </location>
</feature>
<sequence>MNGIFEQQSQKIDHLESGRQNHSIRRVNECESESIVSLPHTQSNNSACVVGSDDELSSSSEFVLKFSCSSGDKSYEPRLVTRKRIKKRSDGSKAKHVAEHSEPRIQDQVRSYATYSIEEKTEVDTNTPSTTILIWSDEESGCSVQSKSLVLDINMSQNMTKKDLVTKRPYTPCELVSKHLRRNRAFLNTNGSARRYHSQDSSCSKASSSSSPDSINLITEKKVLPEFYSSELNTDSVKPISFRDKTNKIRSLMSELQARRLSDGKEMIIGDSRKVLGMLERLKTVEFAGTCPSSRSNLWPIPKECPPAEEVRDIREMNDFSVLEEIYNVYSLVAICTARCQLPTYIASGSTWNSSRELPSEAVQLDLPNVDECTFDTANPNISSPVVEADVIYPAVRPMSNDHSEIGTQMGLIMGDGSLKAADSKGITNELLNASRNQSTRAANELGAGEPAPAVAASRKKFRRRVKISLHQCPMPSELEAPSLVVRLRIDPLSDSEAVSSKTQCQKVEGCAKEIIKPGKMEMKYDALERRKVSSWMPINYMRSVDMTPDIRLDERERFTGMAECLITSLSSLSIPVSEVESIDTSFSWSLPEPNSQQSKSARQASVAPDAVLVEVLSEEDNSRKSVSPEKSGSEVYCIGQGSPKTPSILSSQLESKSSQGISSTEATRMPKDTKSGDVCKCEKLAGDSPVVDVKQPEQESLPNHHERRPHYRIEKGVSAARPVAKVIRTKTVMYGMRASNVQSSKAAVNEVTEGQDTDSVRGDEAPYYAAYRPTEYEKGDEVMNFTLPYPEAQLPNHSATAVTQMPGLDEDNELSYWAVEFNPREAEKIQCTGAWGERQNKPKMLISRRSQCDEIEIKAALSAIATTNIQPSIRTEVAATQTKKLDTAEPRKVKRKPPRLSSTGLIWKVNTAGAKSQRMQQSIDAEKVNTLSHISSVDAYSRGLFHKKKPLFRSGEMTISEFEELKQKIGESPLDTKEVRKSEKITPDKPISLTSIASDLEYAQPVDYESGDVCGKLNFCVPTGYANVRNQELVTRQTHPRNALDDRHRKARFGFPCAPPGPLPKDGVMYSKVPFIRWWARRLSLERGRPILCSVADTLKYKQST</sequence>
<accession>A0AAV2TX74</accession>
<feature type="compositionally biased region" description="Basic and acidic residues" evidence="1">
    <location>
        <begin position="669"/>
        <end position="678"/>
    </location>
</feature>
<evidence type="ECO:0000256" key="1">
    <source>
        <dbReference type="SAM" id="MobiDB-lite"/>
    </source>
</evidence>